<proteinExistence type="predicted"/>
<feature type="coiled-coil region" evidence="1">
    <location>
        <begin position="72"/>
        <end position="99"/>
    </location>
</feature>
<keyword evidence="3" id="KW-1185">Reference proteome</keyword>
<dbReference type="Ensembl" id="ENSLLTT00000008689.1">
    <property type="protein sequence ID" value="ENSLLTP00000008375.1"/>
    <property type="gene ID" value="ENSLLTG00000006353.1"/>
</dbReference>
<name>A0A8C5RUD8_LATLA</name>
<evidence type="ECO:0000256" key="1">
    <source>
        <dbReference type="SAM" id="Coils"/>
    </source>
</evidence>
<organism evidence="2 3">
    <name type="scientific">Laticauda laticaudata</name>
    <name type="common">Blue-ringed sea krait</name>
    <name type="synonym">Blue-lipped sea krait</name>
    <dbReference type="NCBI Taxonomy" id="8630"/>
    <lineage>
        <taxon>Eukaryota</taxon>
        <taxon>Metazoa</taxon>
        <taxon>Chordata</taxon>
        <taxon>Craniata</taxon>
        <taxon>Vertebrata</taxon>
        <taxon>Euteleostomi</taxon>
        <taxon>Lepidosauria</taxon>
        <taxon>Squamata</taxon>
        <taxon>Bifurcata</taxon>
        <taxon>Unidentata</taxon>
        <taxon>Episquamata</taxon>
        <taxon>Toxicofera</taxon>
        <taxon>Serpentes</taxon>
        <taxon>Colubroidea</taxon>
        <taxon>Elapidae</taxon>
        <taxon>Laticaudinae</taxon>
        <taxon>Laticauda</taxon>
    </lineage>
</organism>
<keyword evidence="1" id="KW-0175">Coiled coil</keyword>
<reference evidence="2" key="2">
    <citation type="submission" date="2025-09" db="UniProtKB">
        <authorList>
            <consortium name="Ensembl"/>
        </authorList>
    </citation>
    <scope>IDENTIFICATION</scope>
</reference>
<evidence type="ECO:0000313" key="3">
    <source>
        <dbReference type="Proteomes" id="UP000694406"/>
    </source>
</evidence>
<evidence type="ECO:0000313" key="2">
    <source>
        <dbReference type="Ensembl" id="ENSLLTP00000008375.1"/>
    </source>
</evidence>
<dbReference type="AlphaFoldDB" id="A0A8C5RUD8"/>
<dbReference type="Proteomes" id="UP000694406">
    <property type="component" value="Unplaced"/>
</dbReference>
<protein>
    <submittedName>
        <fullName evidence="2">Uncharacterized protein</fullName>
    </submittedName>
</protein>
<dbReference type="GeneTree" id="ENSGT00410000025556"/>
<reference evidence="2" key="1">
    <citation type="submission" date="2025-08" db="UniProtKB">
        <authorList>
            <consortium name="Ensembl"/>
        </authorList>
    </citation>
    <scope>IDENTIFICATION</scope>
</reference>
<accession>A0A8C5RUD8</accession>
<sequence length="180" mass="21038">MNPVHYSYICGELNRSDSDSSTLSKKPPFVRNAVERRSVRMKRSSVKTLGPERLIRTSLDLELDLQASKTWHSQLLQEISILKQLKEQLEQAQSQGEKELPRCLDENEQFRMLMRLVEKKASIHKYERKADKMMRAAAKDVHRLRGQTQKEPLEVQSFREKMLFFTRPRINIPALSADDV</sequence>